<dbReference type="InterPro" id="IPR002821">
    <property type="entry name" value="Hydantoinase_A"/>
</dbReference>
<dbReference type="InterPro" id="IPR049517">
    <property type="entry name" value="ACX-like_C"/>
</dbReference>
<gene>
    <name evidence="7" type="ordered locus">Psta_2151</name>
</gene>
<organism evidence="7 8">
    <name type="scientific">Pirellula staleyi (strain ATCC 27377 / DSM 6068 / ICPB 4128)</name>
    <name type="common">Pirella staleyi</name>
    <dbReference type="NCBI Taxonomy" id="530564"/>
    <lineage>
        <taxon>Bacteria</taxon>
        <taxon>Pseudomonadati</taxon>
        <taxon>Planctomycetota</taxon>
        <taxon>Planctomycetia</taxon>
        <taxon>Pirellulales</taxon>
        <taxon>Pirellulaceae</taxon>
        <taxon>Pirellula</taxon>
    </lineage>
</organism>
<evidence type="ECO:0000256" key="1">
    <source>
        <dbReference type="ARBA" id="ARBA00010403"/>
    </source>
</evidence>
<proteinExistence type="inferred from homology"/>
<keyword evidence="7" id="KW-0378">Hydrolase</keyword>
<evidence type="ECO:0000256" key="2">
    <source>
        <dbReference type="SAM" id="MobiDB-lite"/>
    </source>
</evidence>
<dbReference type="Proteomes" id="UP000001887">
    <property type="component" value="Chromosome"/>
</dbReference>
<dbReference type="eggNOG" id="COG0146">
    <property type="taxonomic scope" value="Bacteria"/>
</dbReference>
<evidence type="ECO:0000259" key="6">
    <source>
        <dbReference type="Pfam" id="PF19278"/>
    </source>
</evidence>
<evidence type="ECO:0000259" key="5">
    <source>
        <dbReference type="Pfam" id="PF05378"/>
    </source>
</evidence>
<dbReference type="GO" id="GO:0006749">
    <property type="term" value="P:glutathione metabolic process"/>
    <property type="evidence" value="ECO:0007669"/>
    <property type="project" value="TreeGrafter"/>
</dbReference>
<dbReference type="EMBL" id="CP001848">
    <property type="protein sequence ID" value="ADB16824.1"/>
    <property type="molecule type" value="Genomic_DNA"/>
</dbReference>
<feature type="compositionally biased region" description="Polar residues" evidence="2">
    <location>
        <begin position="687"/>
        <end position="697"/>
    </location>
</feature>
<dbReference type="Pfam" id="PF05378">
    <property type="entry name" value="Hydant_A_N"/>
    <property type="match status" value="1"/>
</dbReference>
<evidence type="ECO:0000259" key="4">
    <source>
        <dbReference type="Pfam" id="PF02538"/>
    </source>
</evidence>
<feature type="domain" description="Hydantoinase/oxoprolinase N-terminal" evidence="5">
    <location>
        <begin position="125"/>
        <end position="264"/>
    </location>
</feature>
<protein>
    <submittedName>
        <fullName evidence="7">5-oxoprolinase (ATP-hydrolyzing)</fullName>
        <ecNumber evidence="7">3.5.2.9</ecNumber>
    </submittedName>
</protein>
<dbReference type="GO" id="GO:0005829">
    <property type="term" value="C:cytosol"/>
    <property type="evidence" value="ECO:0007669"/>
    <property type="project" value="TreeGrafter"/>
</dbReference>
<feature type="domain" description="Hydantoinase B/oxoprolinase" evidence="4">
    <location>
        <begin position="773"/>
        <end position="1284"/>
    </location>
</feature>
<dbReference type="GO" id="GO:0017168">
    <property type="term" value="F:5-oxoprolinase (ATP-hydrolyzing) activity"/>
    <property type="evidence" value="ECO:0007669"/>
    <property type="project" value="UniProtKB-EC"/>
</dbReference>
<sequence>MPQTDSLHAPTGARWQFWMDVGGTFTDVISRSPTGETARRKVLSAATIKGAGQLFDSLTIVDPARIEVDHFWAGYRCLILVGDKPPIDAGLISSSTSRGELRLQQAIPPELLNAVSDGKLRYEIESPEDSPILAIRLTLQLALAAPIPPLDLRLGTTRGTNALLTRSGARTALLITKGFRDALAIGNQNRPQLFALRPVKQFPLTQTILEIDERLDAEGNVLQKLDEQAARAMIGLLKQQQIESLAICLLHAHKNPVHEQRLQLFAEMAGFQDISVSSAVWPLMKLIPRGDTTVVDAYLGPVIRKYVEQLRSKLPGSQLQLMTSAGGLAESRFFRGKDSLLSGPAGGVIGVERVARAADVGPAIGFDMGGTSTDVCRSTEARKLRTESTIAGVRVNVPHLPIDTIAAGGGSICRFDASRLVVGPESAGAHPGPACYGRGGPLTITDCNLVTGRLLENAFAFPLDKPSALAKLAAIAQQIEQQTAQCMSLEEIAEGFLRIANTKMAAAIRLLARDSDLREFTLVAFGSAAGQHATSVATELGMTRVLVHPDAGVMSALGIGLADVVKHQTSGIYRLFATISSEEMQSILVALEQQAIEQVVAEGIAREEVETFHSLDLRYQGTDQPLRIESASHGDRSADWPLLFAHAHQQTFGYVQERPLEVVAAHVMAIGRSQQALPRSRRATPVAGSSSSQQPVWMGGKQQNVPVFQRFQQQAGVIVQGPALLTEPLTVVVVPEQWQATMLSGGEWLLEATRAPQQLEDRSATAVSESPIDPVLLEVVNLQLAIAAEQMGEALRSTSVSVNVKERLDYSTAIFDASGNLVATAAHIPVHLGAMSETVKQLLLDFPDLAPGDALITNDPYRGGSHLPDVTVVTPIFDASNQLQAFVANRAHHAEIGGITPGSMPAFSKNLAEEGVLLRGQKLIDRGISQFDAIARQLRSGSYPTRALADNLADLRAQVAANRRGEKELQSLAENWSWPVLSRYFMALQDSAAMKVRGALAQLPQGTKRFTDHLDDGTPISVAMTIENESIVIDFAGTGSVSSGNLNANRAIVSAAVLYVLRLLVQDDLPLNQGMLAPVTLLIPEGLLSPQATNAPETSPAIVGGNVETSQRIVDVLLGALGIAAASQGTMNNLLFGNSKFGYYETICGGSGATAEGPGADALHTHMTNTRLTDPEVLEHRFPVRLHKLAIRRGSGGEGEHRGGHGVIREIEMLEPLTVSLVTQRRGPYAPYGTAGGMPGALGKNLVIRRDGQAAELPSSVTLELEAGDRLRIETPGGGGWGAPTPD</sequence>
<feature type="domain" description="Acetophenone carboxylase-like C-terminal" evidence="6">
    <location>
        <begin position="581"/>
        <end position="741"/>
    </location>
</feature>
<dbReference type="InterPro" id="IPR045079">
    <property type="entry name" value="Oxoprolinase-like"/>
</dbReference>
<feature type="region of interest" description="Disordered" evidence="2">
    <location>
        <begin position="678"/>
        <end position="697"/>
    </location>
</feature>
<evidence type="ECO:0000313" key="7">
    <source>
        <dbReference type="EMBL" id="ADB16824.1"/>
    </source>
</evidence>
<keyword evidence="8" id="KW-1185">Reference proteome</keyword>
<dbReference type="HOGENOM" id="CLU_002157_0_0_0"/>
<dbReference type="InterPro" id="IPR008040">
    <property type="entry name" value="Hydant_A_N"/>
</dbReference>
<reference evidence="7 8" key="1">
    <citation type="journal article" date="2009" name="Stand. Genomic Sci.">
        <title>Complete genome sequence of Pirellula staleyi type strain (ATCC 27377).</title>
        <authorList>
            <person name="Clum A."/>
            <person name="Tindall B.J."/>
            <person name="Sikorski J."/>
            <person name="Ivanova N."/>
            <person name="Mavrommatis K."/>
            <person name="Lucas S."/>
            <person name="Glavina del Rio T."/>
            <person name="Nolan M."/>
            <person name="Chen F."/>
            <person name="Tice H."/>
            <person name="Pitluck S."/>
            <person name="Cheng J.F."/>
            <person name="Chertkov O."/>
            <person name="Brettin T."/>
            <person name="Han C."/>
            <person name="Detter J.C."/>
            <person name="Kuske C."/>
            <person name="Bruce D."/>
            <person name="Goodwin L."/>
            <person name="Ovchinikova G."/>
            <person name="Pati A."/>
            <person name="Mikhailova N."/>
            <person name="Chen A."/>
            <person name="Palaniappan K."/>
            <person name="Land M."/>
            <person name="Hauser L."/>
            <person name="Chang Y.J."/>
            <person name="Jeffries C.D."/>
            <person name="Chain P."/>
            <person name="Rohde M."/>
            <person name="Goker M."/>
            <person name="Bristow J."/>
            <person name="Eisen J.A."/>
            <person name="Markowitz V."/>
            <person name="Hugenholtz P."/>
            <person name="Kyrpides N.C."/>
            <person name="Klenk H.P."/>
            <person name="Lapidus A."/>
        </authorList>
    </citation>
    <scope>NUCLEOTIDE SEQUENCE [LARGE SCALE GENOMIC DNA]</scope>
    <source>
        <strain evidence="8">ATCC 27377 / DSM 6068 / ICPB 4128</strain>
    </source>
</reference>
<dbReference type="STRING" id="530564.Psta_2151"/>
<dbReference type="InterPro" id="IPR003692">
    <property type="entry name" value="Hydantoinase_B"/>
</dbReference>
<accession>D2R1V5</accession>
<evidence type="ECO:0000259" key="3">
    <source>
        <dbReference type="Pfam" id="PF01968"/>
    </source>
</evidence>
<dbReference type="EC" id="3.5.2.9" evidence="7"/>
<feature type="domain" description="Hydantoinase A/oxoprolinase" evidence="3">
    <location>
        <begin position="289"/>
        <end position="566"/>
    </location>
</feature>
<evidence type="ECO:0000313" key="8">
    <source>
        <dbReference type="Proteomes" id="UP000001887"/>
    </source>
</evidence>
<comment type="similarity">
    <text evidence="1">Belongs to the oxoprolinase family.</text>
</comment>
<dbReference type="eggNOG" id="COG0145">
    <property type="taxonomic scope" value="Bacteria"/>
</dbReference>
<dbReference type="Pfam" id="PF01968">
    <property type="entry name" value="Hydantoinase_A"/>
    <property type="match status" value="1"/>
</dbReference>
<dbReference type="Pfam" id="PF02538">
    <property type="entry name" value="Hydantoinase_B"/>
    <property type="match status" value="1"/>
</dbReference>
<dbReference type="PANTHER" id="PTHR11365">
    <property type="entry name" value="5-OXOPROLINASE RELATED"/>
    <property type="match status" value="1"/>
</dbReference>
<dbReference type="KEGG" id="psl:Psta_2151"/>
<name>D2R1V5_PIRSD</name>
<dbReference type="Pfam" id="PF19278">
    <property type="entry name" value="Hydant_A_C"/>
    <property type="match status" value="1"/>
</dbReference>
<dbReference type="OrthoDB" id="9768323at2"/>
<dbReference type="PANTHER" id="PTHR11365:SF23">
    <property type="entry name" value="HYPOTHETICAL 5-OXOPROLINASE (EUROFUNG)-RELATED"/>
    <property type="match status" value="1"/>
</dbReference>